<evidence type="ECO:0000256" key="2">
    <source>
        <dbReference type="SAM" id="MobiDB-lite"/>
    </source>
</evidence>
<evidence type="ECO:0000259" key="3">
    <source>
        <dbReference type="SMART" id="SM01088"/>
    </source>
</evidence>
<feature type="region of interest" description="Disordered" evidence="2">
    <location>
        <begin position="160"/>
        <end position="242"/>
    </location>
</feature>
<feature type="compositionally biased region" description="Low complexity" evidence="2">
    <location>
        <begin position="232"/>
        <end position="242"/>
    </location>
</feature>
<dbReference type="AlphaFoldDB" id="A0AAV5VCS3"/>
<reference evidence="4" key="1">
    <citation type="submission" date="2023-10" db="EMBL/GenBank/DDBJ databases">
        <title>Genome assembly of Pristionchus species.</title>
        <authorList>
            <person name="Yoshida K."/>
            <person name="Sommer R.J."/>
        </authorList>
    </citation>
    <scope>NUCLEOTIDE SEQUENCE</scope>
    <source>
        <strain evidence="4">RS5133</strain>
    </source>
</reference>
<feature type="domain" description="Nematode cuticle collagen N-terminal" evidence="3">
    <location>
        <begin position="19"/>
        <end position="69"/>
    </location>
</feature>
<organism evidence="4 5">
    <name type="scientific">Pristionchus fissidentatus</name>
    <dbReference type="NCBI Taxonomy" id="1538716"/>
    <lineage>
        <taxon>Eukaryota</taxon>
        <taxon>Metazoa</taxon>
        <taxon>Ecdysozoa</taxon>
        <taxon>Nematoda</taxon>
        <taxon>Chromadorea</taxon>
        <taxon>Rhabditida</taxon>
        <taxon>Rhabditina</taxon>
        <taxon>Diplogasteromorpha</taxon>
        <taxon>Diplogasteroidea</taxon>
        <taxon>Neodiplogasteridae</taxon>
        <taxon>Pristionchus</taxon>
    </lineage>
</organism>
<feature type="compositionally biased region" description="Polar residues" evidence="2">
    <location>
        <begin position="364"/>
        <end position="380"/>
    </location>
</feature>
<name>A0AAV5VCS3_9BILA</name>
<accession>A0AAV5VCS3</accession>
<dbReference type="Pfam" id="PF01484">
    <property type="entry name" value="Col_cuticle_N"/>
    <property type="match status" value="1"/>
</dbReference>
<evidence type="ECO:0000313" key="4">
    <source>
        <dbReference type="EMBL" id="GMT17073.1"/>
    </source>
</evidence>
<evidence type="ECO:0000256" key="1">
    <source>
        <dbReference type="ARBA" id="ARBA00022737"/>
    </source>
</evidence>
<evidence type="ECO:0000313" key="5">
    <source>
        <dbReference type="Proteomes" id="UP001432322"/>
    </source>
</evidence>
<dbReference type="GO" id="GO:0042302">
    <property type="term" value="F:structural constituent of cuticle"/>
    <property type="evidence" value="ECO:0007669"/>
    <property type="project" value="InterPro"/>
</dbReference>
<dbReference type="PANTHER" id="PTHR24637:SF377">
    <property type="entry name" value="COLLAGEN TYPE IX ALPHA 1 CHAIN"/>
    <property type="match status" value="1"/>
</dbReference>
<dbReference type="EMBL" id="BTSY01000002">
    <property type="protein sequence ID" value="GMT17073.1"/>
    <property type="molecule type" value="Genomic_DNA"/>
</dbReference>
<keyword evidence="5" id="KW-1185">Reference proteome</keyword>
<comment type="caution">
    <text evidence="4">The sequence shown here is derived from an EMBL/GenBank/DDBJ whole genome shotgun (WGS) entry which is preliminary data.</text>
</comment>
<gene>
    <name evidence="4" type="ORF">PFISCL1PPCAC_8370</name>
</gene>
<proteinExistence type="predicted"/>
<sequence>LSLFLPFLIFSMTNYTTLFVVLSGLSIVALLSALTGLAALWNEATEFYDSQMADVYQFKQYSNDAWEILLTDAAPTGNKKSTTAGKSPFINRKKRSTEDVCSCVESAQLCPPGTPGEPGAPGLSGAPGEKGATGAHGADYLPPLRKRSYDGLGEKRCFTCPPGLAGRKGPDGKTGSPGRPGMPGRRGSPGRHGLKGEKGEMGAPGNKGTPGVDGVRGHAGQKGIKGHGAPGRPGARGAPGPRGKQGLNGLIGLPGLQGKIGKKGPIGFPGAAGKDGSTGPEGYPGLPGQDSDYCVCPVRKDKTAEQGGSTASPYLLKVDVSEPNNYQRRETPLVETSSHVAVKNLPLRKKKSRKGSGHGRRSTPAFTITEFSGAPNSGLS</sequence>
<keyword evidence="1" id="KW-0677">Repeat</keyword>
<protein>
    <recommendedName>
        <fullName evidence="3">Nematode cuticle collagen N-terminal domain-containing protein</fullName>
    </recommendedName>
</protein>
<feature type="region of interest" description="Disordered" evidence="2">
    <location>
        <begin position="320"/>
        <end position="380"/>
    </location>
</feature>
<dbReference type="InterPro" id="IPR002486">
    <property type="entry name" value="Col_cuticle_N"/>
</dbReference>
<dbReference type="Proteomes" id="UP001432322">
    <property type="component" value="Unassembled WGS sequence"/>
</dbReference>
<feature type="compositionally biased region" description="Basic residues" evidence="2">
    <location>
        <begin position="346"/>
        <end position="361"/>
    </location>
</feature>
<dbReference type="SMART" id="SM01088">
    <property type="entry name" value="Col_cuticle_N"/>
    <property type="match status" value="1"/>
</dbReference>
<dbReference type="PANTHER" id="PTHR24637">
    <property type="entry name" value="COLLAGEN"/>
    <property type="match status" value="1"/>
</dbReference>
<feature type="compositionally biased region" description="Low complexity" evidence="2">
    <location>
        <begin position="176"/>
        <end position="186"/>
    </location>
</feature>
<feature type="region of interest" description="Disordered" evidence="2">
    <location>
        <begin position="111"/>
        <end position="143"/>
    </location>
</feature>
<feature type="non-terminal residue" evidence="4">
    <location>
        <position position="1"/>
    </location>
</feature>